<dbReference type="EMBL" id="BJXR01000038">
    <property type="protein sequence ID" value="GEN10399.1"/>
    <property type="molecule type" value="Genomic_DNA"/>
</dbReference>
<evidence type="ECO:0000313" key="2">
    <source>
        <dbReference type="EMBL" id="SEU34115.1"/>
    </source>
</evidence>
<sequence>MTAAYELFLREVDAHGRERADGFSLGNLRHLTMEEHIQVLATLTRLLSEREDRAPVALAILAPTPETLTLLRKALPLPWKPGVRPEYFDLEVASALGVLTGEPMALDLLEDTVARIQDQWAKGIATEGLRRASPSSDASARLARLIRARPRESMLLDAAEMLMTRHGLWAYDLTHTEERLTLLRALTGDDDTARDEALRRVLSAPVKPWP</sequence>
<dbReference type="RefSeq" id="WP_074957664.1">
    <property type="nucleotide sequence ID" value="NZ_BJXR01000038.1"/>
</dbReference>
<dbReference type="Proteomes" id="UP000183760">
    <property type="component" value="Unassembled WGS sequence"/>
</dbReference>
<reference evidence="2 3" key="1">
    <citation type="submission" date="2016-10" db="EMBL/GenBank/DDBJ databases">
        <authorList>
            <person name="Varghese N."/>
            <person name="Submissions S."/>
        </authorList>
    </citation>
    <scope>NUCLEOTIDE SEQUENCE [LARGE SCALE GENOMIC DNA]</scope>
    <source>
        <strain evidence="2 3">DSM 16525</strain>
    </source>
</reference>
<accession>A0A511T8C3</accession>
<keyword evidence="3" id="KW-1185">Reference proteome</keyword>
<organism evidence="1 4">
    <name type="scientific">Myxococcus fulvus</name>
    <dbReference type="NCBI Taxonomy" id="33"/>
    <lineage>
        <taxon>Bacteria</taxon>
        <taxon>Pseudomonadati</taxon>
        <taxon>Myxococcota</taxon>
        <taxon>Myxococcia</taxon>
        <taxon>Myxococcales</taxon>
        <taxon>Cystobacterineae</taxon>
        <taxon>Myxococcaceae</taxon>
        <taxon>Myxococcus</taxon>
    </lineage>
</organism>
<protein>
    <submittedName>
        <fullName evidence="1">Uncharacterized protein</fullName>
    </submittedName>
</protein>
<gene>
    <name evidence="1" type="ORF">MFU01_54360</name>
    <name evidence="2" type="ORF">SAMN05443572_1101</name>
</gene>
<comment type="caution">
    <text evidence="1">The sequence shown here is derived from an EMBL/GenBank/DDBJ whole genome shotgun (WGS) entry which is preliminary data.</text>
</comment>
<name>A0A511T8C3_MYXFU</name>
<proteinExistence type="predicted"/>
<evidence type="ECO:0000313" key="3">
    <source>
        <dbReference type="Proteomes" id="UP000183760"/>
    </source>
</evidence>
<evidence type="ECO:0000313" key="4">
    <source>
        <dbReference type="Proteomes" id="UP000321514"/>
    </source>
</evidence>
<dbReference type="AlphaFoldDB" id="A0A511T8C3"/>
<dbReference type="EMBL" id="FOIB01000010">
    <property type="protein sequence ID" value="SEU34115.1"/>
    <property type="molecule type" value="Genomic_DNA"/>
</dbReference>
<reference evidence="1 4" key="2">
    <citation type="submission" date="2019-07" db="EMBL/GenBank/DDBJ databases">
        <title>Whole genome shotgun sequence of Myxococcus fulvus NBRC 100333.</title>
        <authorList>
            <person name="Hosoyama A."/>
            <person name="Uohara A."/>
            <person name="Ohji S."/>
            <person name="Ichikawa N."/>
        </authorList>
    </citation>
    <scope>NUCLEOTIDE SEQUENCE [LARGE SCALE GENOMIC DNA]</scope>
    <source>
        <strain evidence="1 4">NBRC 100333</strain>
    </source>
</reference>
<dbReference type="Proteomes" id="UP000321514">
    <property type="component" value="Unassembled WGS sequence"/>
</dbReference>
<evidence type="ECO:0000313" key="1">
    <source>
        <dbReference type="EMBL" id="GEN10399.1"/>
    </source>
</evidence>